<dbReference type="AlphaFoldDB" id="A0A3N9WPY6"/>
<dbReference type="Proteomes" id="UP000282312">
    <property type="component" value="Unassembled WGS sequence"/>
</dbReference>
<sequence length="108" mass="11970">MSAEEPTTDLYDLRVVVERIEGRSVCGLKPGDHIDLTGSNRLTIPAGGHFCLYALAACLPLLPAKQRELAEGDWMARDSHVACPDPDERVIMRIERTGLQRIPTEELT</sequence>
<evidence type="ECO:0000313" key="1">
    <source>
        <dbReference type="EMBL" id="RQX02902.1"/>
    </source>
</evidence>
<dbReference type="InterPro" id="IPR023811">
    <property type="entry name" value="CHP04076"/>
</dbReference>
<organism evidence="1 2">
    <name type="scientific">Micromonospora inaquosa</name>
    <dbReference type="NCBI Taxonomy" id="2203716"/>
    <lineage>
        <taxon>Bacteria</taxon>
        <taxon>Bacillati</taxon>
        <taxon>Actinomycetota</taxon>
        <taxon>Actinomycetes</taxon>
        <taxon>Micromonosporales</taxon>
        <taxon>Micromonosporaceae</taxon>
        <taxon>Micromonospora</taxon>
    </lineage>
</organism>
<keyword evidence="2" id="KW-1185">Reference proteome</keyword>
<comment type="caution">
    <text evidence="1">The sequence shown here is derived from an EMBL/GenBank/DDBJ whole genome shotgun (WGS) entry which is preliminary data.</text>
</comment>
<dbReference type="EMBL" id="QGSZ01000199">
    <property type="protein sequence ID" value="RQX02902.1"/>
    <property type="molecule type" value="Genomic_DNA"/>
</dbReference>
<evidence type="ECO:0000313" key="2">
    <source>
        <dbReference type="Proteomes" id="UP000282312"/>
    </source>
</evidence>
<protein>
    <submittedName>
        <fullName evidence="1">TIGR04076 family protein</fullName>
    </submittedName>
</protein>
<accession>A0A3N9WPY6</accession>
<reference evidence="1 2" key="1">
    <citation type="submission" date="2018-05" db="EMBL/GenBank/DDBJ databases">
        <title>Micromonospora from Atacama Desert.</title>
        <authorList>
            <person name="Carro L."/>
            <person name="Goodfellow M."/>
            <person name="Klenk H.-P."/>
        </authorList>
    </citation>
    <scope>NUCLEOTIDE SEQUENCE [LARGE SCALE GENOMIC DNA]</scope>
    <source>
        <strain evidence="1 2">LB39</strain>
    </source>
</reference>
<name>A0A3N9WPY6_9ACTN</name>
<dbReference type="OrthoDB" id="1178194at2"/>
<dbReference type="RefSeq" id="WP_124772953.1">
    <property type="nucleotide sequence ID" value="NZ_JBEZFR010000007.1"/>
</dbReference>
<dbReference type="NCBIfam" id="TIGR04076">
    <property type="entry name" value="TIGR04076 family protein"/>
    <property type="match status" value="1"/>
</dbReference>
<gene>
    <name evidence="1" type="ORF">DLJ59_14065</name>
</gene>
<proteinExistence type="predicted"/>